<protein>
    <submittedName>
        <fullName evidence="1">Uncharacterized protein</fullName>
    </submittedName>
</protein>
<reference evidence="1 2" key="1">
    <citation type="submission" date="2015-07" db="EMBL/GenBank/DDBJ databases">
        <authorList>
            <consortium name="Pathogen Informatics"/>
        </authorList>
    </citation>
    <scope>NUCLEOTIDE SEQUENCE [LARGE SCALE GENOMIC DNA]</scope>
    <source>
        <strain evidence="1 2">A51</strain>
    </source>
</reference>
<dbReference type="EMBL" id="CWOW01000002">
    <property type="protein sequence ID" value="CRZ94117.1"/>
    <property type="molecule type" value="Genomic_DNA"/>
</dbReference>
<accession>A0A655W0W7</accession>
<name>A0A655W0W7_VIBCL</name>
<organism evidence="1 2">
    <name type="scientific">Vibrio cholerae</name>
    <dbReference type="NCBI Taxonomy" id="666"/>
    <lineage>
        <taxon>Bacteria</taxon>
        <taxon>Pseudomonadati</taxon>
        <taxon>Pseudomonadota</taxon>
        <taxon>Gammaproteobacteria</taxon>
        <taxon>Vibrionales</taxon>
        <taxon>Vibrionaceae</taxon>
        <taxon>Vibrio</taxon>
    </lineage>
</organism>
<sequence length="47" mass="5146">MPPCPGMILLLSLIPETRLNMLSTKSPKTEITTVNKMISSMTGIELN</sequence>
<dbReference type="Proteomes" id="UP000044806">
    <property type="component" value="Unassembled WGS sequence"/>
</dbReference>
<evidence type="ECO:0000313" key="2">
    <source>
        <dbReference type="Proteomes" id="UP000044806"/>
    </source>
</evidence>
<dbReference type="AlphaFoldDB" id="A0A655W0W7"/>
<gene>
    <name evidence="1" type="ORF">ERS013165_00581</name>
</gene>
<evidence type="ECO:0000313" key="1">
    <source>
        <dbReference type="EMBL" id="CRZ94117.1"/>
    </source>
</evidence>
<proteinExistence type="predicted"/>